<dbReference type="Gene3D" id="3.20.20.70">
    <property type="entry name" value="Aldolase class I"/>
    <property type="match status" value="1"/>
</dbReference>
<keyword evidence="8" id="KW-0934">Plastid</keyword>
<organism evidence="9">
    <name type="scientific">Aegilops tauschii</name>
    <name type="common">Tausch's goatgrass</name>
    <name type="synonym">Aegilops squarrosa</name>
    <dbReference type="NCBI Taxonomy" id="37682"/>
    <lineage>
        <taxon>Eukaryota</taxon>
        <taxon>Viridiplantae</taxon>
        <taxon>Streptophyta</taxon>
        <taxon>Embryophyta</taxon>
        <taxon>Tracheophyta</taxon>
        <taxon>Spermatophyta</taxon>
        <taxon>Magnoliopsida</taxon>
        <taxon>Liliopsida</taxon>
        <taxon>Poales</taxon>
        <taxon>Poaceae</taxon>
        <taxon>BOP clade</taxon>
        <taxon>Pooideae</taxon>
        <taxon>Triticodae</taxon>
        <taxon>Triticeae</taxon>
        <taxon>Triticinae</taxon>
        <taxon>Aegilops</taxon>
    </lineage>
</organism>
<evidence type="ECO:0000256" key="7">
    <source>
        <dbReference type="PIRSR" id="PIRSR602480-1"/>
    </source>
</evidence>
<comment type="cofactor">
    <cofactor evidence="7">
        <name>Mn(2+)</name>
        <dbReference type="ChEBI" id="CHEBI:29035"/>
    </cofactor>
    <cofactor evidence="7">
        <name>Co(2+)</name>
        <dbReference type="ChEBI" id="CHEBI:48828"/>
    </cofactor>
    <cofactor evidence="7">
        <name>Cd(2+)</name>
        <dbReference type="ChEBI" id="CHEBI:48775"/>
    </cofactor>
    <text evidence="7">Binds 1 divalent cation per subunit. The enzyme is active with manganese, cobalt or cadmium ions.</text>
</comment>
<dbReference type="GO" id="GO:0008652">
    <property type="term" value="P:amino acid biosynthetic process"/>
    <property type="evidence" value="ECO:0007669"/>
    <property type="project" value="UniProtKB-KW"/>
</dbReference>
<evidence type="ECO:0000256" key="1">
    <source>
        <dbReference type="ARBA" id="ARBA00004688"/>
    </source>
</evidence>
<dbReference type="AlphaFoldDB" id="M8BL35"/>
<dbReference type="Pfam" id="PF01474">
    <property type="entry name" value="DAHP_synth_2"/>
    <property type="match status" value="1"/>
</dbReference>
<comment type="similarity">
    <text evidence="2 8">Belongs to the class-II DAHP synthase family.</text>
</comment>
<reference evidence="9" key="1">
    <citation type="submission" date="2015-06" db="UniProtKB">
        <authorList>
            <consortium name="EnsemblPlants"/>
        </authorList>
    </citation>
    <scope>IDENTIFICATION</scope>
</reference>
<dbReference type="GO" id="GO:0009423">
    <property type="term" value="P:chorismate biosynthetic process"/>
    <property type="evidence" value="ECO:0007669"/>
    <property type="project" value="UniProtKB-UniPathway"/>
</dbReference>
<keyword evidence="7" id="KW-0464">Manganese</keyword>
<keyword evidence="7" id="KW-0170">Cobalt</keyword>
<evidence type="ECO:0000256" key="8">
    <source>
        <dbReference type="RuleBase" id="RU363071"/>
    </source>
</evidence>
<dbReference type="GO" id="GO:0009073">
    <property type="term" value="P:aromatic amino acid family biosynthetic process"/>
    <property type="evidence" value="ECO:0007669"/>
    <property type="project" value="UniProtKB-KW"/>
</dbReference>
<evidence type="ECO:0000256" key="4">
    <source>
        <dbReference type="ARBA" id="ARBA00022679"/>
    </source>
</evidence>
<comment type="subcellular location">
    <subcellularLocation>
        <location evidence="8">Plastid</location>
        <location evidence="8">Chloroplast</location>
    </subcellularLocation>
</comment>
<dbReference type="GO" id="GO:0009507">
    <property type="term" value="C:chloroplast"/>
    <property type="evidence" value="ECO:0007669"/>
    <property type="project" value="UniProtKB-SubCell"/>
</dbReference>
<keyword evidence="8" id="KW-0150">Chloroplast</keyword>
<proteinExistence type="inferred from homology"/>
<evidence type="ECO:0000313" key="9">
    <source>
        <dbReference type="EnsemblPlants" id="EMT22664"/>
    </source>
</evidence>
<evidence type="ECO:0000256" key="6">
    <source>
        <dbReference type="ARBA" id="ARBA00047508"/>
    </source>
</evidence>
<keyword evidence="4 8" id="KW-0808">Transferase</keyword>
<dbReference type="SUPFAM" id="SSF51569">
    <property type="entry name" value="Aldolase"/>
    <property type="match status" value="1"/>
</dbReference>
<protein>
    <recommendedName>
        <fullName evidence="8">Phospho-2-dehydro-3-deoxyheptonate aldolase</fullName>
        <ecNumber evidence="8">2.5.1.54</ecNumber>
    </recommendedName>
</protein>
<feature type="binding site" evidence="7">
    <location>
        <position position="46"/>
    </location>
    <ligand>
        <name>phosphoenolpyruvate</name>
        <dbReference type="ChEBI" id="CHEBI:58702"/>
    </ligand>
</feature>
<sequence>MGEGRDCAGSFKEFNPNNIRDTFRLLLQMGNVLMFGGQVPVVKMGRMAGQFAKRGRSLSSESYESFSMNRILDTHWGAMTDSDTYCILNGFHRWANQAMEGVMLYRSMALVMLSATHLRALQLSFSWLCHSRLCRVICEDRPKTSFYIYTFMFLVKSVFKKCHPFTYFFALGLFFIYMYSLKPDMACVAEEASHQCEFQEEMTTQEFDGINDQHQVISDRVIAEGLRPDESNFDVGPVFVMSSSSSTEAPQKMIQGKVRHLPVVWSLPCWTLPFLCDAISRMEKVLIENL</sequence>
<dbReference type="UniPathway" id="UPA00053">
    <property type="reaction ID" value="UER00084"/>
</dbReference>
<dbReference type="PANTHER" id="PTHR21337:SF0">
    <property type="entry name" value="PHOSPHO-2-DEHYDRO-3-DEOXYHEPTONATE ALDOLASE"/>
    <property type="match status" value="1"/>
</dbReference>
<accession>M8BL35</accession>
<comment type="pathway">
    <text evidence="1 8">Metabolic intermediate biosynthesis; chorismate biosynthesis; chorismate from D-erythrose 4-phosphate and phosphoenolpyruvate: step 1/7.</text>
</comment>
<keyword evidence="5 8" id="KW-0057">Aromatic amino acid biosynthesis</keyword>
<feature type="binding site" evidence="7">
    <location>
        <position position="7"/>
    </location>
    <ligand>
        <name>Mn(2+)</name>
        <dbReference type="ChEBI" id="CHEBI:29035"/>
    </ligand>
</feature>
<dbReference type="GO" id="GO:0003849">
    <property type="term" value="F:3-deoxy-7-phosphoheptulonate synthase activity"/>
    <property type="evidence" value="ECO:0007669"/>
    <property type="project" value="UniProtKB-EC"/>
</dbReference>
<dbReference type="EnsemblPlants" id="EMT22664">
    <property type="protein sequence ID" value="EMT22664"/>
    <property type="gene ID" value="F775_24901"/>
</dbReference>
<dbReference type="EC" id="2.5.1.54" evidence="8"/>
<comment type="catalytic activity">
    <reaction evidence="6 8">
        <text>D-erythrose 4-phosphate + phosphoenolpyruvate + H2O = 7-phospho-2-dehydro-3-deoxy-D-arabino-heptonate + phosphate</text>
        <dbReference type="Rhea" id="RHEA:14717"/>
        <dbReference type="ChEBI" id="CHEBI:15377"/>
        <dbReference type="ChEBI" id="CHEBI:16897"/>
        <dbReference type="ChEBI" id="CHEBI:43474"/>
        <dbReference type="ChEBI" id="CHEBI:58394"/>
        <dbReference type="ChEBI" id="CHEBI:58702"/>
        <dbReference type="EC" id="2.5.1.54"/>
    </reaction>
</comment>
<name>M8BL35_AEGTA</name>
<keyword evidence="7" id="KW-0104">Cadmium</keyword>
<dbReference type="InterPro" id="IPR013785">
    <property type="entry name" value="Aldolase_TIM"/>
</dbReference>
<evidence type="ECO:0000256" key="5">
    <source>
        <dbReference type="ARBA" id="ARBA00023141"/>
    </source>
</evidence>
<dbReference type="ExpressionAtlas" id="M8BL35">
    <property type="expression patterns" value="baseline"/>
</dbReference>
<dbReference type="InterPro" id="IPR002480">
    <property type="entry name" value="DAHP_synth_2"/>
</dbReference>
<evidence type="ECO:0000256" key="3">
    <source>
        <dbReference type="ARBA" id="ARBA00022605"/>
    </source>
</evidence>
<evidence type="ECO:0000256" key="2">
    <source>
        <dbReference type="ARBA" id="ARBA00008911"/>
    </source>
</evidence>
<keyword evidence="8" id="KW-0809">Transit peptide</keyword>
<keyword evidence="3 8" id="KW-0028">Amino-acid biosynthesis</keyword>
<dbReference type="PANTHER" id="PTHR21337">
    <property type="entry name" value="PHOSPHO-2-DEHYDRO-3-DEOXYHEPTONATE ALDOLASE 1, 2"/>
    <property type="match status" value="1"/>
</dbReference>